<dbReference type="GO" id="GO:0005737">
    <property type="term" value="C:cytoplasm"/>
    <property type="evidence" value="ECO:0007669"/>
    <property type="project" value="TreeGrafter"/>
</dbReference>
<dbReference type="AlphaFoldDB" id="A0AA43TRG4"/>
<feature type="domain" description="GST N-terminal" evidence="2">
    <location>
        <begin position="28"/>
        <end position="107"/>
    </location>
</feature>
<evidence type="ECO:0000259" key="2">
    <source>
        <dbReference type="PROSITE" id="PS50404"/>
    </source>
</evidence>
<dbReference type="CDD" id="cd00570">
    <property type="entry name" value="GST_N_family"/>
    <property type="match status" value="1"/>
</dbReference>
<dbReference type="Gene3D" id="1.20.1050.10">
    <property type="match status" value="1"/>
</dbReference>
<dbReference type="SFLD" id="SFLDG00358">
    <property type="entry name" value="Main_(cytGST)"/>
    <property type="match status" value="1"/>
</dbReference>
<evidence type="ECO:0000313" key="3">
    <source>
        <dbReference type="EMBL" id="MDI1488686.1"/>
    </source>
</evidence>
<dbReference type="Gene3D" id="3.40.30.10">
    <property type="entry name" value="Glutaredoxin"/>
    <property type="match status" value="1"/>
</dbReference>
<feature type="compositionally biased region" description="Low complexity" evidence="1">
    <location>
        <begin position="11"/>
        <end position="27"/>
    </location>
</feature>
<dbReference type="EMBL" id="JAPUFD010000008">
    <property type="protein sequence ID" value="MDI1488686.1"/>
    <property type="molecule type" value="Genomic_DNA"/>
</dbReference>
<dbReference type="SFLD" id="SFLDS00019">
    <property type="entry name" value="Glutathione_Transferase_(cytos"/>
    <property type="match status" value="1"/>
</dbReference>
<dbReference type="Pfam" id="PF13409">
    <property type="entry name" value="GST_N_2"/>
    <property type="match status" value="1"/>
</dbReference>
<keyword evidence="4" id="KW-1185">Reference proteome</keyword>
<dbReference type="InterPro" id="IPR004045">
    <property type="entry name" value="Glutathione_S-Trfase_N"/>
</dbReference>
<evidence type="ECO:0000256" key="1">
    <source>
        <dbReference type="SAM" id="MobiDB-lite"/>
    </source>
</evidence>
<dbReference type="PANTHER" id="PTHR43968:SF8">
    <property type="entry name" value="S-TRANSFERASE, PUTATIVE (AFU_ORTHOLOGUE AFUA_2G00590)-RELATED"/>
    <property type="match status" value="1"/>
</dbReference>
<dbReference type="PROSITE" id="PS50404">
    <property type="entry name" value="GST_NTER"/>
    <property type="match status" value="1"/>
</dbReference>
<dbReference type="SUPFAM" id="SSF52833">
    <property type="entry name" value="Thioredoxin-like"/>
    <property type="match status" value="1"/>
</dbReference>
<name>A0AA43TRG4_9LECA</name>
<dbReference type="InterPro" id="IPR050983">
    <property type="entry name" value="GST_Omega/HSP26"/>
</dbReference>
<reference evidence="3" key="1">
    <citation type="journal article" date="2023" name="Genome Biol. Evol.">
        <title>First Whole Genome Sequence and Flow Cytometry Genome Size Data for the Lichen-Forming Fungus Ramalina farinacea (Ascomycota).</title>
        <authorList>
            <person name="Llewellyn T."/>
            <person name="Mian S."/>
            <person name="Hill R."/>
            <person name="Leitch I.J."/>
            <person name="Gaya E."/>
        </authorList>
    </citation>
    <scope>NUCLEOTIDE SEQUENCE</scope>
    <source>
        <strain evidence="3">LIQ254RAFAR</strain>
    </source>
</reference>
<protein>
    <recommendedName>
        <fullName evidence="2">GST N-terminal domain-containing protein</fullName>
    </recommendedName>
</protein>
<dbReference type="SUPFAM" id="SSF47616">
    <property type="entry name" value="GST C-terminal domain-like"/>
    <property type="match status" value="1"/>
</dbReference>
<gene>
    <name evidence="3" type="ORF">OHK93_007962</name>
</gene>
<sequence length="250" mass="27248">MASSVTPLPVNGDTTTANGTTTTNGSTPKLTFYTNHRCPWAHRANITLQALSLPYEEVIIDLDSPRPQWYLDINPRGLVPALKVNNEILYESAIVATFLADSFPSPTFYPASNESGGAMQRARVAFFVDTFIGKVNSLSMAVLKAEKGEEQEKLGKEFVGVVEKEVEPLLEGAGPFLGGRSWGPFVLRYKVYAEHGLLPKSMQKGLEALPNYGKWSKAICEHPAVLNGFDGPSIAETSKARIEKMKAGTK</sequence>
<accession>A0AA43TRG4</accession>
<comment type="caution">
    <text evidence="3">The sequence shown here is derived from an EMBL/GenBank/DDBJ whole genome shotgun (WGS) entry which is preliminary data.</text>
</comment>
<organism evidence="3 4">
    <name type="scientific">Ramalina farinacea</name>
    <dbReference type="NCBI Taxonomy" id="258253"/>
    <lineage>
        <taxon>Eukaryota</taxon>
        <taxon>Fungi</taxon>
        <taxon>Dikarya</taxon>
        <taxon>Ascomycota</taxon>
        <taxon>Pezizomycotina</taxon>
        <taxon>Lecanoromycetes</taxon>
        <taxon>OSLEUM clade</taxon>
        <taxon>Lecanoromycetidae</taxon>
        <taxon>Lecanorales</taxon>
        <taxon>Lecanorineae</taxon>
        <taxon>Ramalinaceae</taxon>
        <taxon>Ramalina</taxon>
    </lineage>
</organism>
<dbReference type="Proteomes" id="UP001161017">
    <property type="component" value="Unassembled WGS sequence"/>
</dbReference>
<dbReference type="InterPro" id="IPR040079">
    <property type="entry name" value="Glutathione_S-Trfase"/>
</dbReference>
<feature type="region of interest" description="Disordered" evidence="1">
    <location>
        <begin position="1"/>
        <end position="28"/>
    </location>
</feature>
<dbReference type="InterPro" id="IPR036282">
    <property type="entry name" value="Glutathione-S-Trfase_C_sf"/>
</dbReference>
<proteinExistence type="predicted"/>
<dbReference type="InterPro" id="IPR036249">
    <property type="entry name" value="Thioredoxin-like_sf"/>
</dbReference>
<evidence type="ECO:0000313" key="4">
    <source>
        <dbReference type="Proteomes" id="UP001161017"/>
    </source>
</evidence>
<dbReference type="PANTHER" id="PTHR43968">
    <property type="match status" value="1"/>
</dbReference>